<gene>
    <name evidence="1" type="ORF">SAMN05421846_10469</name>
</gene>
<evidence type="ECO:0000313" key="1">
    <source>
        <dbReference type="EMBL" id="SDI09857.1"/>
    </source>
</evidence>
<dbReference type="STRING" id="311334.SAMN05421846_10469"/>
<name>A0A1G8HT69_9FLAO</name>
<dbReference type="RefSeq" id="WP_089856674.1">
    <property type="nucleotide sequence ID" value="NZ_FNDW01000004.1"/>
</dbReference>
<organism evidence="1 2">
    <name type="scientific">Chryseobacterium taeanense</name>
    <dbReference type="NCBI Taxonomy" id="311334"/>
    <lineage>
        <taxon>Bacteria</taxon>
        <taxon>Pseudomonadati</taxon>
        <taxon>Bacteroidota</taxon>
        <taxon>Flavobacteriia</taxon>
        <taxon>Flavobacteriales</taxon>
        <taxon>Weeksellaceae</taxon>
        <taxon>Chryseobacterium group</taxon>
        <taxon>Chryseobacterium</taxon>
    </lineage>
</organism>
<proteinExistence type="predicted"/>
<accession>A0A1G8HT69</accession>
<dbReference type="Proteomes" id="UP000198869">
    <property type="component" value="Unassembled WGS sequence"/>
</dbReference>
<protein>
    <submittedName>
        <fullName evidence="1">Uncharacterized protein</fullName>
    </submittedName>
</protein>
<dbReference type="OrthoDB" id="1270082at2"/>
<evidence type="ECO:0000313" key="2">
    <source>
        <dbReference type="Proteomes" id="UP000198869"/>
    </source>
</evidence>
<sequence>MKKKKTDFDAKFWSGTRKHSAVGLLETFFQFNDLAATKETLNEMVQSSVQKNTRIAKEPDEIFHLYQSLRSFILVSHYIAKKTKKGKFKVSTEVSFPKTKMIFSDKGHRNPLCVFQDAFKVCTLQDFDDFLSAVAYFSLGNCSCDTEKNIVIPYFQLIKMLEAAWMIVENYQRMKG</sequence>
<reference evidence="2" key="1">
    <citation type="submission" date="2016-10" db="EMBL/GenBank/DDBJ databases">
        <authorList>
            <person name="Varghese N."/>
            <person name="Submissions S."/>
        </authorList>
    </citation>
    <scope>NUCLEOTIDE SEQUENCE [LARGE SCALE GENOMIC DNA]</scope>
    <source>
        <strain evidence="2">DSM 17071</strain>
    </source>
</reference>
<dbReference type="AlphaFoldDB" id="A0A1G8HT69"/>
<dbReference type="EMBL" id="FNDW01000004">
    <property type="protein sequence ID" value="SDI09857.1"/>
    <property type="molecule type" value="Genomic_DNA"/>
</dbReference>
<keyword evidence="2" id="KW-1185">Reference proteome</keyword>